<dbReference type="InterPro" id="IPR041492">
    <property type="entry name" value="HAD_2"/>
</dbReference>
<accession>A0A1F7GUC4</accession>
<evidence type="ECO:0000313" key="1">
    <source>
        <dbReference type="EMBL" id="OGK22226.1"/>
    </source>
</evidence>
<dbReference type="SFLD" id="SFLDG01129">
    <property type="entry name" value="C1.5:_HAD__Beta-PGM__Phosphata"/>
    <property type="match status" value="1"/>
</dbReference>
<name>A0A1F7GUC4_9BACT</name>
<evidence type="ECO:0000313" key="2">
    <source>
        <dbReference type="Proteomes" id="UP000177026"/>
    </source>
</evidence>
<evidence type="ECO:0008006" key="3">
    <source>
        <dbReference type="Google" id="ProtNLM"/>
    </source>
</evidence>
<dbReference type="Gene3D" id="3.40.50.1000">
    <property type="entry name" value="HAD superfamily/HAD-like"/>
    <property type="match status" value="1"/>
</dbReference>
<gene>
    <name evidence="1" type="ORF">A2866_06190</name>
</gene>
<dbReference type="SFLD" id="SFLDS00003">
    <property type="entry name" value="Haloacid_Dehalogenase"/>
    <property type="match status" value="1"/>
</dbReference>
<dbReference type="NCBIfam" id="TIGR01549">
    <property type="entry name" value="HAD-SF-IA-v1"/>
    <property type="match status" value="1"/>
</dbReference>
<dbReference type="InterPro" id="IPR036412">
    <property type="entry name" value="HAD-like_sf"/>
</dbReference>
<dbReference type="Pfam" id="PF13419">
    <property type="entry name" value="HAD_2"/>
    <property type="match status" value="1"/>
</dbReference>
<dbReference type="Proteomes" id="UP000177026">
    <property type="component" value="Unassembled WGS sequence"/>
</dbReference>
<dbReference type="InterPro" id="IPR023214">
    <property type="entry name" value="HAD_sf"/>
</dbReference>
<dbReference type="PANTHER" id="PTHR43611:SF3">
    <property type="entry name" value="FLAVIN MONONUCLEOTIDE HYDROLASE 1, CHLOROPLATIC"/>
    <property type="match status" value="1"/>
</dbReference>
<dbReference type="SUPFAM" id="SSF56784">
    <property type="entry name" value="HAD-like"/>
    <property type="match status" value="1"/>
</dbReference>
<proteinExistence type="predicted"/>
<dbReference type="EMBL" id="MFZI01000003">
    <property type="protein sequence ID" value="OGK22226.1"/>
    <property type="molecule type" value="Genomic_DNA"/>
</dbReference>
<comment type="caution">
    <text evidence="1">The sequence shown here is derived from an EMBL/GenBank/DDBJ whole genome shotgun (WGS) entry which is preliminary data.</text>
</comment>
<organism evidence="1 2">
    <name type="scientific">Candidatus Roizmanbacteria bacterium RIFCSPHIGHO2_01_FULL_39_8</name>
    <dbReference type="NCBI Taxonomy" id="1802033"/>
    <lineage>
        <taxon>Bacteria</taxon>
        <taxon>Candidatus Roizmaniibacteriota</taxon>
    </lineage>
</organism>
<dbReference type="CDD" id="cd02603">
    <property type="entry name" value="HAD_sEH-N_like"/>
    <property type="match status" value="1"/>
</dbReference>
<dbReference type="NCBIfam" id="TIGR01509">
    <property type="entry name" value="HAD-SF-IA-v3"/>
    <property type="match status" value="1"/>
</dbReference>
<dbReference type="AlphaFoldDB" id="A0A1F7GUC4"/>
<dbReference type="PANTHER" id="PTHR43611">
    <property type="entry name" value="ALPHA-D-GLUCOSE 1-PHOSPHATE PHOSPHATASE"/>
    <property type="match status" value="1"/>
</dbReference>
<dbReference type="PRINTS" id="PR00413">
    <property type="entry name" value="HADHALOGNASE"/>
</dbReference>
<sequence>MNKVKVLLFDFTGVIAIDGFWDWMGKNISNIEEYRNYFKEKAIKWDKGDISIREEVKKFAARVNVPFIKVWQGIVGGFKANEGMLEFISSLKPKYKIVILSNFPRELFNELIKKFSLTSYFDGFIISSDYHLIKPDPKFYMVALSKLQIKKDECFFIDDKMENVNAAQKLGIKSILYKDSDQCTFELKKLDISG</sequence>
<protein>
    <recommendedName>
        <fullName evidence="3">Haloacid dehalogenase</fullName>
    </recommendedName>
</protein>
<reference evidence="1 2" key="1">
    <citation type="journal article" date="2016" name="Nat. Commun.">
        <title>Thousands of microbial genomes shed light on interconnected biogeochemical processes in an aquifer system.</title>
        <authorList>
            <person name="Anantharaman K."/>
            <person name="Brown C.T."/>
            <person name="Hug L.A."/>
            <person name="Sharon I."/>
            <person name="Castelle C.J."/>
            <person name="Probst A.J."/>
            <person name="Thomas B.C."/>
            <person name="Singh A."/>
            <person name="Wilkins M.J."/>
            <person name="Karaoz U."/>
            <person name="Brodie E.L."/>
            <person name="Williams K.H."/>
            <person name="Hubbard S.S."/>
            <person name="Banfield J.F."/>
        </authorList>
    </citation>
    <scope>NUCLEOTIDE SEQUENCE [LARGE SCALE GENOMIC DNA]</scope>
</reference>
<dbReference type="InterPro" id="IPR006439">
    <property type="entry name" value="HAD-SF_hydro_IA"/>
</dbReference>